<dbReference type="Proteomes" id="UP001320326">
    <property type="component" value="Chromosome"/>
</dbReference>
<keyword evidence="2" id="KW-1185">Reference proteome</keyword>
<dbReference type="RefSeq" id="WP_237246368.1">
    <property type="nucleotide sequence ID" value="NZ_AP023423.1"/>
</dbReference>
<gene>
    <name evidence="1" type="ORF">MIZ01_1602</name>
</gene>
<proteinExistence type="predicted"/>
<name>A0AAN1XAB4_9PROT</name>
<organism evidence="1 2">
    <name type="scientific">Sideroxyarcus emersonii</name>
    <dbReference type="NCBI Taxonomy" id="2764705"/>
    <lineage>
        <taxon>Bacteria</taxon>
        <taxon>Pseudomonadati</taxon>
        <taxon>Pseudomonadota</taxon>
        <taxon>Betaproteobacteria</taxon>
        <taxon>Nitrosomonadales</taxon>
        <taxon>Gallionellaceae</taxon>
        <taxon>Sideroxyarcus</taxon>
    </lineage>
</organism>
<dbReference type="EMBL" id="AP023423">
    <property type="protein sequence ID" value="BCK87806.1"/>
    <property type="molecule type" value="Genomic_DNA"/>
</dbReference>
<sequence length="152" mass="16782">MDAATLLKIMQLPASLSGAAYLEAVKGTKIRNPRGLALHVIKREERPTAYVSLDEERDEEDGYSLHEKLAAADPADLVDYIRARTAEFDDQIENVFDEVRDGGKQYGESLGLSGRRGQQIIQKQVKNIEEARKFKEGGKGQGGLFGFDGEVV</sequence>
<protein>
    <submittedName>
        <fullName evidence="1">Uncharacterized protein</fullName>
    </submittedName>
</protein>
<evidence type="ECO:0000313" key="2">
    <source>
        <dbReference type="Proteomes" id="UP001320326"/>
    </source>
</evidence>
<accession>A0AAN1XAB4</accession>
<evidence type="ECO:0000313" key="1">
    <source>
        <dbReference type="EMBL" id="BCK87806.1"/>
    </source>
</evidence>
<dbReference type="AlphaFoldDB" id="A0AAN1XAB4"/>
<dbReference type="KEGG" id="seme:MIZ01_1602"/>
<reference evidence="1 2" key="1">
    <citation type="journal article" date="2022" name="Int. J. Syst. Evol. Microbiol.">
        <title>&lt;i&gt;Sideroxyarcus emersonii&lt;/i&gt; gen. nov. sp. nov., a neutrophilic, microaerobic iron- and thiosulfate-oxidizing bacterium isolated from iron-rich wetland sediment.</title>
        <authorList>
            <person name="Kato S."/>
            <person name="Itoh T."/>
            <person name="Iino T."/>
            <person name="Ohkuma M."/>
        </authorList>
    </citation>
    <scope>NUCLEOTIDE SEQUENCE [LARGE SCALE GENOMIC DNA]</scope>
    <source>
        <strain evidence="1 2">MIZ01</strain>
    </source>
</reference>